<evidence type="ECO:0000256" key="1">
    <source>
        <dbReference type="SAM" id="MobiDB-lite"/>
    </source>
</evidence>
<dbReference type="Proteomes" id="UP000198844">
    <property type="component" value="Unassembled WGS sequence"/>
</dbReference>
<dbReference type="EMBL" id="FPBH01000028">
    <property type="protein sequence ID" value="SFU24605.1"/>
    <property type="molecule type" value="Genomic_DNA"/>
</dbReference>
<proteinExistence type="predicted"/>
<feature type="compositionally biased region" description="Acidic residues" evidence="1">
    <location>
        <begin position="83"/>
        <end position="94"/>
    </location>
</feature>
<organism evidence="2 3">
    <name type="scientific">Paraburkholderia aspalathi</name>
    <dbReference type="NCBI Taxonomy" id="1324617"/>
    <lineage>
        <taxon>Bacteria</taxon>
        <taxon>Pseudomonadati</taxon>
        <taxon>Pseudomonadota</taxon>
        <taxon>Betaproteobacteria</taxon>
        <taxon>Burkholderiales</taxon>
        <taxon>Burkholderiaceae</taxon>
        <taxon>Paraburkholderia</taxon>
    </lineage>
</organism>
<feature type="compositionally biased region" description="Polar residues" evidence="1">
    <location>
        <begin position="102"/>
        <end position="113"/>
    </location>
</feature>
<accession>A0A1I7EL32</accession>
<dbReference type="RefSeq" id="WP_093643645.1">
    <property type="nucleotide sequence ID" value="NZ_FPBH01000028.1"/>
</dbReference>
<feature type="region of interest" description="Disordered" evidence="1">
    <location>
        <begin position="83"/>
        <end position="119"/>
    </location>
</feature>
<evidence type="ECO:0000313" key="2">
    <source>
        <dbReference type="EMBL" id="SFU24605.1"/>
    </source>
</evidence>
<protein>
    <submittedName>
        <fullName evidence="2">Uncharacterized protein</fullName>
    </submittedName>
</protein>
<dbReference type="NCBIfam" id="NF040697">
    <property type="entry name" value="VPA1267_fam"/>
    <property type="match status" value="1"/>
</dbReference>
<name>A0A1I7EL32_9BURK</name>
<gene>
    <name evidence="2" type="ORF">SAMN05192563_102837</name>
</gene>
<dbReference type="InterPro" id="IPR049841">
    <property type="entry name" value="VPA1267-like"/>
</dbReference>
<dbReference type="OrthoDB" id="6118214at2"/>
<reference evidence="2 3" key="1">
    <citation type="submission" date="2016-10" db="EMBL/GenBank/DDBJ databases">
        <authorList>
            <person name="de Groot N.N."/>
        </authorList>
    </citation>
    <scope>NUCLEOTIDE SEQUENCE [LARGE SCALE GENOMIC DNA]</scope>
    <source>
        <strain evidence="2 3">LMG 27731</strain>
    </source>
</reference>
<sequence>MASGQQKAEEYVLRFATWIASKTDEDFRNIASRGKLSRVEIAAECGFAKSVLAQNPRVREALTGLEKSLRKRGVLPSLATDCETEVDDETEADGETATATTNQVRQVESSQSARDAERLSRVERELASVKAENSELKRLLARFTVLQEALAETGRLPR</sequence>
<dbReference type="AlphaFoldDB" id="A0A1I7EL32"/>
<evidence type="ECO:0000313" key="3">
    <source>
        <dbReference type="Proteomes" id="UP000198844"/>
    </source>
</evidence>